<gene>
    <name evidence="1" type="ORF">AWC14_14700</name>
</gene>
<evidence type="ECO:0000313" key="2">
    <source>
        <dbReference type="Proteomes" id="UP000193487"/>
    </source>
</evidence>
<sequence>MTDAYAQPQEVDDVLLAFPARLGELLPPSEVIPADYPHRHEWLRFQSMWFAGTLPADCQLEAVEGVDAAVAGRHLEAIQRSFEPKHEHKADAVAWLASRWFLRASTPDSSYSCPEVSPRASR</sequence>
<comment type="caution">
    <text evidence="1">The sequence shown here is derived from an EMBL/GenBank/DDBJ whole genome shotgun (WGS) entry which is preliminary data.</text>
</comment>
<evidence type="ECO:0000313" key="1">
    <source>
        <dbReference type="EMBL" id="ORV97807.1"/>
    </source>
</evidence>
<keyword evidence="2" id="KW-1185">Reference proteome</keyword>
<proteinExistence type="predicted"/>
<accession>A0A1X1XFY7</accession>
<dbReference type="OrthoDB" id="2629129at2"/>
<dbReference type="Proteomes" id="UP000193487">
    <property type="component" value="Unassembled WGS sequence"/>
</dbReference>
<dbReference type="AlphaFoldDB" id="A0A1X1XFY7"/>
<name>A0A1X1XFY7_9MYCO</name>
<reference evidence="1 2" key="1">
    <citation type="submission" date="2016-01" db="EMBL/GenBank/DDBJ databases">
        <title>The new phylogeny of the genus Mycobacterium.</title>
        <authorList>
            <person name="Tarcisio F."/>
            <person name="Conor M."/>
            <person name="Antonella G."/>
            <person name="Elisabetta G."/>
            <person name="Giulia F.S."/>
            <person name="Sara T."/>
            <person name="Anna F."/>
            <person name="Clotilde B."/>
            <person name="Roberto B."/>
            <person name="Veronica D.S."/>
            <person name="Fabio R."/>
            <person name="Monica P."/>
            <person name="Olivier J."/>
            <person name="Enrico T."/>
            <person name="Nicola S."/>
        </authorList>
    </citation>
    <scope>NUCLEOTIDE SEQUENCE [LARGE SCALE GENOMIC DNA]</scope>
    <source>
        <strain evidence="1 2">DSM 45166</strain>
    </source>
</reference>
<dbReference type="RefSeq" id="WP_084046950.1">
    <property type="nucleotide sequence ID" value="NZ_LQPE01000165.1"/>
</dbReference>
<dbReference type="EMBL" id="LQPE01000165">
    <property type="protein sequence ID" value="ORV97807.1"/>
    <property type="molecule type" value="Genomic_DNA"/>
</dbReference>
<protein>
    <submittedName>
        <fullName evidence="1">Uncharacterized protein</fullName>
    </submittedName>
</protein>
<organism evidence="1 2">
    <name type="scientific">Mycobacterium kyorinense</name>
    <dbReference type="NCBI Taxonomy" id="487514"/>
    <lineage>
        <taxon>Bacteria</taxon>
        <taxon>Bacillati</taxon>
        <taxon>Actinomycetota</taxon>
        <taxon>Actinomycetes</taxon>
        <taxon>Mycobacteriales</taxon>
        <taxon>Mycobacteriaceae</taxon>
        <taxon>Mycobacterium</taxon>
    </lineage>
</organism>